<evidence type="ECO:0000313" key="7">
    <source>
        <dbReference type="Proteomes" id="UP000003053"/>
    </source>
</evidence>
<reference evidence="6 7" key="1">
    <citation type="submission" date="2006-02" db="EMBL/GenBank/DDBJ databases">
        <authorList>
            <person name="Murray A."/>
            <person name="Staley J."/>
            <person name="Ferriera S."/>
            <person name="Johnson J."/>
            <person name="Kravitz S."/>
            <person name="Halpern A."/>
            <person name="Remington K."/>
            <person name="Beeson K."/>
            <person name="Tran B."/>
            <person name="Rogers Y.-H."/>
            <person name="Friedman R."/>
            <person name="Venter J.C."/>
        </authorList>
    </citation>
    <scope>NUCLEOTIDE SEQUENCE [LARGE SCALE GENOMIC DNA]</scope>
    <source>
        <strain evidence="6 7">23-P</strain>
    </source>
</reference>
<dbReference type="Pfam" id="PF00005">
    <property type="entry name" value="ABC_tran"/>
    <property type="match status" value="1"/>
</dbReference>
<evidence type="ECO:0000256" key="3">
    <source>
        <dbReference type="ARBA" id="ARBA00022741"/>
    </source>
</evidence>
<name>A4BZW8_9FLAO</name>
<dbReference type="GO" id="GO:0005524">
    <property type="term" value="F:ATP binding"/>
    <property type="evidence" value="ECO:0007669"/>
    <property type="project" value="UniProtKB-KW"/>
</dbReference>
<sequence length="305" mass="34297">MNYKQKNGMSINVVSVSKKYTTENVLDSVSFAAQKGQIIGFLGPNGAGKSTMMKILTGYLKPDSGAVFVDEIDVLKDSLEAQRILGYLPEHNPLYEEMYVREYLQFQATIYKVEKEQIEKCIAQVGLVGEAHKKINELSKGFQQRVGLAAAILHNPTVLILDEPTTGLDPNQLVAIRALIKMLGKDKTILLSTHVMQEVEAVCDRVIIIKKGRIVLDKKLLELQQNATQVIEVIFNVPIDAQVFSVFKKLNSVINTVGNTWKLTFDNQEDMRSEVFDLAQVNGFKILSLQTHRKNLETLFREITQ</sequence>
<comment type="similarity">
    <text evidence="1">Belongs to the ABC transporter superfamily.</text>
</comment>
<organism evidence="6 7">
    <name type="scientific">Polaribacter irgensii 23-P</name>
    <dbReference type="NCBI Taxonomy" id="313594"/>
    <lineage>
        <taxon>Bacteria</taxon>
        <taxon>Pseudomonadati</taxon>
        <taxon>Bacteroidota</taxon>
        <taxon>Flavobacteriia</taxon>
        <taxon>Flavobacteriales</taxon>
        <taxon>Flavobacteriaceae</taxon>
    </lineage>
</organism>
<evidence type="ECO:0000313" key="6">
    <source>
        <dbReference type="EMBL" id="EAR12711.1"/>
    </source>
</evidence>
<dbReference type="OrthoDB" id="9801987at2"/>
<protein>
    <submittedName>
        <fullName evidence="6">ABC-type multidrug transport system, ATPase component</fullName>
    </submittedName>
</protein>
<keyword evidence="7" id="KW-1185">Reference proteome</keyword>
<dbReference type="Gene3D" id="3.40.50.300">
    <property type="entry name" value="P-loop containing nucleotide triphosphate hydrolases"/>
    <property type="match status" value="1"/>
</dbReference>
<dbReference type="PROSITE" id="PS50893">
    <property type="entry name" value="ABC_TRANSPORTER_2"/>
    <property type="match status" value="1"/>
</dbReference>
<dbReference type="GO" id="GO:0016887">
    <property type="term" value="F:ATP hydrolysis activity"/>
    <property type="evidence" value="ECO:0007669"/>
    <property type="project" value="InterPro"/>
</dbReference>
<dbReference type="EMBL" id="AAOG01000002">
    <property type="protein sequence ID" value="EAR12711.1"/>
    <property type="molecule type" value="Genomic_DNA"/>
</dbReference>
<dbReference type="PANTHER" id="PTHR43335">
    <property type="entry name" value="ABC TRANSPORTER, ATP-BINDING PROTEIN"/>
    <property type="match status" value="1"/>
</dbReference>
<dbReference type="Proteomes" id="UP000003053">
    <property type="component" value="Unassembled WGS sequence"/>
</dbReference>
<dbReference type="eggNOG" id="COG1131">
    <property type="taxonomic scope" value="Bacteria"/>
</dbReference>
<dbReference type="AlphaFoldDB" id="A4BZW8"/>
<keyword evidence="2" id="KW-0813">Transport</keyword>
<evidence type="ECO:0000256" key="1">
    <source>
        <dbReference type="ARBA" id="ARBA00005417"/>
    </source>
</evidence>
<evidence type="ECO:0000259" key="5">
    <source>
        <dbReference type="PROSITE" id="PS50893"/>
    </source>
</evidence>
<gene>
    <name evidence="6" type="ORF">PI23P_08795</name>
</gene>
<dbReference type="InterPro" id="IPR019864">
    <property type="entry name" value="Motility-assoc_ABC_GldA"/>
</dbReference>
<accession>A4BZW8</accession>
<dbReference type="STRING" id="313594.PI23P_08795"/>
<dbReference type="HOGENOM" id="CLU_000604_1_2_10"/>
<dbReference type="InterPro" id="IPR003593">
    <property type="entry name" value="AAA+_ATPase"/>
</dbReference>
<dbReference type="SUPFAM" id="SSF52540">
    <property type="entry name" value="P-loop containing nucleoside triphosphate hydrolases"/>
    <property type="match status" value="1"/>
</dbReference>
<proteinExistence type="inferred from homology"/>
<dbReference type="InterPro" id="IPR027417">
    <property type="entry name" value="P-loop_NTPase"/>
</dbReference>
<dbReference type="SMART" id="SM00382">
    <property type="entry name" value="AAA"/>
    <property type="match status" value="1"/>
</dbReference>
<evidence type="ECO:0000256" key="4">
    <source>
        <dbReference type="ARBA" id="ARBA00022840"/>
    </source>
</evidence>
<keyword evidence="3" id="KW-0547">Nucleotide-binding</keyword>
<evidence type="ECO:0000256" key="2">
    <source>
        <dbReference type="ARBA" id="ARBA00022448"/>
    </source>
</evidence>
<dbReference type="InterPro" id="IPR003439">
    <property type="entry name" value="ABC_transporter-like_ATP-bd"/>
</dbReference>
<dbReference type="NCBIfam" id="TIGR03522">
    <property type="entry name" value="GldA_ABC_ATP"/>
    <property type="match status" value="1"/>
</dbReference>
<comment type="caution">
    <text evidence="6">The sequence shown here is derived from an EMBL/GenBank/DDBJ whole genome shotgun (WGS) entry which is preliminary data.</text>
</comment>
<keyword evidence="4" id="KW-0067">ATP-binding</keyword>
<feature type="domain" description="ABC transporter" evidence="5">
    <location>
        <begin position="11"/>
        <end position="236"/>
    </location>
</feature>